<name>A0ABY5ZA87_9ACTN</name>
<evidence type="ECO:0000313" key="3">
    <source>
        <dbReference type="Proteomes" id="UP001058271"/>
    </source>
</evidence>
<protein>
    <recommendedName>
        <fullName evidence="4">DUF4429 domain-containing protein</fullName>
    </recommendedName>
</protein>
<dbReference type="Proteomes" id="UP001058271">
    <property type="component" value="Chromosome"/>
</dbReference>
<organism evidence="2 3">
    <name type="scientific">Dactylosporangium roseum</name>
    <dbReference type="NCBI Taxonomy" id="47989"/>
    <lineage>
        <taxon>Bacteria</taxon>
        <taxon>Bacillati</taxon>
        <taxon>Actinomycetota</taxon>
        <taxon>Actinomycetes</taxon>
        <taxon>Micromonosporales</taxon>
        <taxon>Micromonosporaceae</taxon>
        <taxon>Dactylosporangium</taxon>
    </lineage>
</organism>
<keyword evidence="1" id="KW-1133">Transmembrane helix</keyword>
<dbReference type="EMBL" id="CP073721">
    <property type="protein sequence ID" value="UWZ38951.1"/>
    <property type="molecule type" value="Genomic_DNA"/>
</dbReference>
<accession>A0ABY5ZA87</accession>
<keyword evidence="1" id="KW-0472">Membrane</keyword>
<feature type="transmembrane region" description="Helical" evidence="1">
    <location>
        <begin position="103"/>
        <end position="134"/>
    </location>
</feature>
<dbReference type="RefSeq" id="WP_260728344.1">
    <property type="nucleotide sequence ID" value="NZ_BAAABS010000041.1"/>
</dbReference>
<keyword evidence="3" id="KW-1185">Reference proteome</keyword>
<evidence type="ECO:0000313" key="2">
    <source>
        <dbReference type="EMBL" id="UWZ38951.1"/>
    </source>
</evidence>
<sequence length="738" mass="79592">MTGVLVNRAPRVRCYECGSETVFSVCHHCQRPMCRQHSPLVFRQGGARGPALGDAIEEARPISKELAGLRLGGLREAVHHCKDHDHLVRGFPLPWVAAGAGSFALGFLLLFASVATGLVLMLIGAALTGGALLVHRMQAERTVRPPLPLVPQVNAVDMLERLTGYVRLEHGEYTSTVDSLDGEMKVNLSANDGHLVLRAYRKKFAVPESDPVPFSAGYLMVRGDVGLAFRAGPVPLLPGGTGIVLGGDSADAHELFPDDPELPQRESNLVIGYEVQDDRSPREIPLWIVPSLVPSSDRRSLEIDLHWNDLGADGQRLGLAMFDLVALEVPASWGSVESFAPGRVEIGRSAGRRIIRWKQLKPDVKGARSLTLKLRFERPITEVSESAGPAAGDFTGPDDGTRTRLTLAGTLEATFNGLLSGVKGVGFFLPGGGTGHPPPTTTRTKVAVGFDVSLRSIRYQDERVVPDEHDEDDLRHGRHRVDEFRGIVPDHRIVAELTNAISADGYYVKSVVEHQPYRDDGRPGVVNRVWDIAGRLYVGLFPVDFDISLRGDEIAMAGGFSGMTVAQVTVKGAYARGTLVDRRSPFEDTGSPADLSSATIEADRQGDELLRRIEDTWTGLHDRVTQVLSARADRTGGGRSLPGPAGHVVHGQVLEPDAARLPDDVVTVAAVTVPAPRETPDESVPAPPSNGFAGRLADLRRQREAADDAVITGRISDETYGRIVARIDAEINELGAAS</sequence>
<reference evidence="2" key="1">
    <citation type="submission" date="2021-04" db="EMBL/GenBank/DDBJ databases">
        <title>Biosynthetic gene clusters of Dactylosporangioum roseum.</title>
        <authorList>
            <person name="Hartkoorn R.C."/>
            <person name="Beaudoing E."/>
            <person name="Hot D."/>
            <person name="Moureu S."/>
        </authorList>
    </citation>
    <scope>NUCLEOTIDE SEQUENCE</scope>
    <source>
        <strain evidence="2">NRRL B-16295</strain>
    </source>
</reference>
<evidence type="ECO:0008006" key="4">
    <source>
        <dbReference type="Google" id="ProtNLM"/>
    </source>
</evidence>
<keyword evidence="1" id="KW-0812">Transmembrane</keyword>
<proteinExistence type="predicted"/>
<evidence type="ECO:0000256" key="1">
    <source>
        <dbReference type="SAM" id="Phobius"/>
    </source>
</evidence>
<gene>
    <name evidence="2" type="ORF">Drose_12415</name>
</gene>